<dbReference type="RefSeq" id="XP_056501112.1">
    <property type="nucleotide sequence ID" value="XM_056644298.1"/>
</dbReference>
<evidence type="ECO:0000256" key="4">
    <source>
        <dbReference type="SAM" id="MobiDB-lite"/>
    </source>
</evidence>
<feature type="domain" description="Epidermal growth factor receptor-like transmembrane-juxtamembrane segment" evidence="6">
    <location>
        <begin position="142"/>
        <end position="168"/>
    </location>
</feature>
<dbReference type="InterPro" id="IPR049328">
    <property type="entry name" value="TM_ErbB1"/>
</dbReference>
<name>A0A9W9P1G8_PENCI</name>
<feature type="region of interest" description="Disordered" evidence="4">
    <location>
        <begin position="173"/>
        <end position="244"/>
    </location>
</feature>
<keyword evidence="5" id="KW-0812">Transmembrane</keyword>
<keyword evidence="2" id="KW-0547">Nucleotide-binding</keyword>
<feature type="transmembrane region" description="Helical" evidence="5">
    <location>
        <begin position="141"/>
        <end position="164"/>
    </location>
</feature>
<keyword evidence="5" id="KW-1133">Transmembrane helix</keyword>
<gene>
    <name evidence="7" type="ORF">N7469_005378</name>
</gene>
<evidence type="ECO:0000313" key="8">
    <source>
        <dbReference type="Proteomes" id="UP001147733"/>
    </source>
</evidence>
<organism evidence="7 8">
    <name type="scientific">Penicillium citrinum</name>
    <dbReference type="NCBI Taxonomy" id="5077"/>
    <lineage>
        <taxon>Eukaryota</taxon>
        <taxon>Fungi</taxon>
        <taxon>Dikarya</taxon>
        <taxon>Ascomycota</taxon>
        <taxon>Pezizomycotina</taxon>
        <taxon>Eurotiomycetes</taxon>
        <taxon>Eurotiomycetidae</taxon>
        <taxon>Eurotiales</taxon>
        <taxon>Aspergillaceae</taxon>
        <taxon>Penicillium</taxon>
    </lineage>
</organism>
<protein>
    <recommendedName>
        <fullName evidence="6">Epidermal growth factor receptor-like transmembrane-juxtamembrane segment domain-containing protein</fullName>
    </recommendedName>
</protein>
<dbReference type="EMBL" id="JAPQKT010000004">
    <property type="protein sequence ID" value="KAJ5233612.1"/>
    <property type="molecule type" value="Genomic_DNA"/>
</dbReference>
<dbReference type="Gene3D" id="1.20.5.510">
    <property type="entry name" value="Single helix bin"/>
    <property type="match status" value="1"/>
</dbReference>
<dbReference type="Proteomes" id="UP001147733">
    <property type="component" value="Unassembled WGS sequence"/>
</dbReference>
<reference evidence="7" key="2">
    <citation type="journal article" date="2023" name="IMA Fungus">
        <title>Comparative genomic study of the Penicillium genus elucidates a diverse pangenome and 15 lateral gene transfer events.</title>
        <authorList>
            <person name="Petersen C."/>
            <person name="Sorensen T."/>
            <person name="Nielsen M.R."/>
            <person name="Sondergaard T.E."/>
            <person name="Sorensen J.L."/>
            <person name="Fitzpatrick D.A."/>
            <person name="Frisvad J.C."/>
            <person name="Nielsen K.L."/>
        </authorList>
    </citation>
    <scope>NUCLEOTIDE SEQUENCE</scope>
    <source>
        <strain evidence="7">IBT 23319</strain>
    </source>
</reference>
<keyword evidence="1" id="KW-0597">Phosphoprotein</keyword>
<keyword evidence="8" id="KW-1185">Reference proteome</keyword>
<accession>A0A9W9P1G8</accession>
<evidence type="ECO:0000313" key="7">
    <source>
        <dbReference type="EMBL" id="KAJ5233612.1"/>
    </source>
</evidence>
<comment type="caution">
    <text evidence="7">The sequence shown here is derived from an EMBL/GenBank/DDBJ whole genome shotgun (WGS) entry which is preliminary data.</text>
</comment>
<dbReference type="GeneID" id="81383465"/>
<keyword evidence="3" id="KW-0067">ATP-binding</keyword>
<evidence type="ECO:0000256" key="1">
    <source>
        <dbReference type="ARBA" id="ARBA00022553"/>
    </source>
</evidence>
<evidence type="ECO:0000256" key="3">
    <source>
        <dbReference type="ARBA" id="ARBA00022840"/>
    </source>
</evidence>
<sequence>MSERIGPGYAIRRKYSCNDGEESDDAWARYHYKVCCPGGHGLTFGKDNGDGNTFCENKKLSSDKIDNVCANGTWNLWFADAYFCCEPGLTGYISRTPDNNVKEAAFGCDTKSFIHSGLKGVISEAELSNPKSSNHGPNKGAIAGGVVGGVCGALIIAVIVWFLLRRRRRSKVTENLGDSPETNKDSFPGATEPPVEAEGDSKRANELYDYSPARTELEADKQARQELTGDTIRTTKQDQPSELP</sequence>
<keyword evidence="5" id="KW-0472">Membrane</keyword>
<proteinExistence type="predicted"/>
<reference evidence="7" key="1">
    <citation type="submission" date="2022-11" db="EMBL/GenBank/DDBJ databases">
        <authorList>
            <person name="Petersen C."/>
        </authorList>
    </citation>
    <scope>NUCLEOTIDE SEQUENCE</scope>
    <source>
        <strain evidence="7">IBT 23319</strain>
    </source>
</reference>
<evidence type="ECO:0000259" key="6">
    <source>
        <dbReference type="Pfam" id="PF21314"/>
    </source>
</evidence>
<dbReference type="Pfam" id="PF21314">
    <property type="entry name" value="TM_ErbB1"/>
    <property type="match status" value="1"/>
</dbReference>
<feature type="compositionally biased region" description="Basic and acidic residues" evidence="4">
    <location>
        <begin position="215"/>
        <end position="224"/>
    </location>
</feature>
<feature type="compositionally biased region" description="Polar residues" evidence="4">
    <location>
        <begin position="231"/>
        <end position="244"/>
    </location>
</feature>
<dbReference type="AlphaFoldDB" id="A0A9W9P1G8"/>
<dbReference type="OrthoDB" id="4363405at2759"/>
<evidence type="ECO:0000256" key="5">
    <source>
        <dbReference type="SAM" id="Phobius"/>
    </source>
</evidence>
<evidence type="ECO:0000256" key="2">
    <source>
        <dbReference type="ARBA" id="ARBA00022741"/>
    </source>
</evidence>